<keyword evidence="4" id="KW-0997">Cell inner membrane</keyword>
<organism evidence="11 12">
    <name type="scientific">Natrialba taiwanensis DSM 12281</name>
    <dbReference type="NCBI Taxonomy" id="1230458"/>
    <lineage>
        <taxon>Archaea</taxon>
        <taxon>Methanobacteriati</taxon>
        <taxon>Methanobacteriota</taxon>
        <taxon>Stenosarchaea group</taxon>
        <taxon>Halobacteria</taxon>
        <taxon>Halobacteriales</taxon>
        <taxon>Natrialbaceae</taxon>
        <taxon>Natrialba</taxon>
    </lineage>
</organism>
<dbReference type="PANTHER" id="PTHR43357">
    <property type="entry name" value="INNER MEMBRANE ABC TRANSPORTER PERMEASE PROTEIN YDCV"/>
    <property type="match status" value="1"/>
</dbReference>
<dbReference type="PATRIC" id="fig|1230458.4.peg.334"/>
<dbReference type="Proteomes" id="UP000011648">
    <property type="component" value="Unassembled WGS sequence"/>
</dbReference>
<feature type="compositionally biased region" description="Polar residues" evidence="8">
    <location>
        <begin position="20"/>
        <end position="30"/>
    </location>
</feature>
<dbReference type="AlphaFoldDB" id="M0ACY5"/>
<accession>M0ACY5</accession>
<evidence type="ECO:0000256" key="5">
    <source>
        <dbReference type="ARBA" id="ARBA00022692"/>
    </source>
</evidence>
<dbReference type="SUPFAM" id="SSF161098">
    <property type="entry name" value="MetI-like"/>
    <property type="match status" value="1"/>
</dbReference>
<dbReference type="GO" id="GO:0055085">
    <property type="term" value="P:transmembrane transport"/>
    <property type="evidence" value="ECO:0007669"/>
    <property type="project" value="InterPro"/>
</dbReference>
<evidence type="ECO:0000313" key="11">
    <source>
        <dbReference type="EMBL" id="ELY96394.1"/>
    </source>
</evidence>
<feature type="transmembrane region" description="Helical" evidence="9">
    <location>
        <begin position="173"/>
        <end position="191"/>
    </location>
</feature>
<dbReference type="CDD" id="cd06261">
    <property type="entry name" value="TM_PBP2"/>
    <property type="match status" value="1"/>
</dbReference>
<evidence type="ECO:0000256" key="4">
    <source>
        <dbReference type="ARBA" id="ARBA00022519"/>
    </source>
</evidence>
<evidence type="ECO:0000256" key="2">
    <source>
        <dbReference type="ARBA" id="ARBA00022448"/>
    </source>
</evidence>
<evidence type="ECO:0000256" key="6">
    <source>
        <dbReference type="ARBA" id="ARBA00022989"/>
    </source>
</evidence>
<dbReference type="InterPro" id="IPR035906">
    <property type="entry name" value="MetI-like_sf"/>
</dbReference>
<keyword evidence="2" id="KW-0813">Transport</keyword>
<gene>
    <name evidence="11" type="ORF">C484_01730</name>
</gene>
<reference evidence="11 12" key="1">
    <citation type="journal article" date="2014" name="PLoS Genet.">
        <title>Phylogenetically driven sequencing of extremely halophilic archaea reveals strategies for static and dynamic osmo-response.</title>
        <authorList>
            <person name="Becker E.A."/>
            <person name="Seitzer P.M."/>
            <person name="Tritt A."/>
            <person name="Larsen D."/>
            <person name="Krusor M."/>
            <person name="Yao A.I."/>
            <person name="Wu D."/>
            <person name="Madern D."/>
            <person name="Eisen J.A."/>
            <person name="Darling A.E."/>
            <person name="Facciotti M.T."/>
        </authorList>
    </citation>
    <scope>NUCLEOTIDE SEQUENCE [LARGE SCALE GENOMIC DNA]</scope>
    <source>
        <strain evidence="11 12">DSM 12281</strain>
    </source>
</reference>
<feature type="transmembrane region" description="Helical" evidence="9">
    <location>
        <begin position="109"/>
        <end position="132"/>
    </location>
</feature>
<feature type="region of interest" description="Disordered" evidence="8">
    <location>
        <begin position="1"/>
        <end position="34"/>
    </location>
</feature>
<dbReference type="PROSITE" id="PS50928">
    <property type="entry name" value="ABC_TM1"/>
    <property type="match status" value="1"/>
</dbReference>
<dbReference type="PANTHER" id="PTHR43357:SF4">
    <property type="entry name" value="INNER MEMBRANE ABC TRANSPORTER PERMEASE PROTEIN YDCV"/>
    <property type="match status" value="1"/>
</dbReference>
<evidence type="ECO:0000256" key="8">
    <source>
        <dbReference type="SAM" id="MobiDB-lite"/>
    </source>
</evidence>
<evidence type="ECO:0000256" key="7">
    <source>
        <dbReference type="ARBA" id="ARBA00023136"/>
    </source>
</evidence>
<dbReference type="STRING" id="1230458.C484_01730"/>
<evidence type="ECO:0000313" key="12">
    <source>
        <dbReference type="Proteomes" id="UP000011648"/>
    </source>
</evidence>
<evidence type="ECO:0000256" key="1">
    <source>
        <dbReference type="ARBA" id="ARBA00004429"/>
    </source>
</evidence>
<evidence type="ECO:0000256" key="9">
    <source>
        <dbReference type="SAM" id="Phobius"/>
    </source>
</evidence>
<feature type="domain" description="ABC transmembrane type-1" evidence="10">
    <location>
        <begin position="109"/>
        <end position="296"/>
    </location>
</feature>
<dbReference type="InterPro" id="IPR000515">
    <property type="entry name" value="MetI-like"/>
</dbReference>
<evidence type="ECO:0000259" key="10">
    <source>
        <dbReference type="PROSITE" id="PS50928"/>
    </source>
</evidence>
<keyword evidence="12" id="KW-1185">Reference proteome</keyword>
<sequence length="309" mass="33335">MSDDSEPQRRSRSGVGVEPNSRTDGGSVETTVEAWTPSRPALSTRVGRPLVLGIVTLVVLVLSVPVVVTFVSSFAETATGILPRGFVTFEHWRDVLGLGDDQMAVIPGLAFSLVIATGGMILNVVIGVPIAYALTRYEFYARDWLNTLAIVPLVPGVVLGLAFVQTYPNHGRSALGLIAGYCLLKSPYMVLTVQSSFQSMDLVRLEESARSLGASWPRTFLTVIVPHAKRGILAGCIITWTLAAAEFNFTFMVVSGSPDPFAVFLYRNTSNATYMQQAAAVSVYFLLVVSAIAVLQLIGNRGFTTIRDQ</sequence>
<dbReference type="EMBL" id="AOIL01000009">
    <property type="protein sequence ID" value="ELY96394.1"/>
    <property type="molecule type" value="Genomic_DNA"/>
</dbReference>
<dbReference type="GO" id="GO:0005886">
    <property type="term" value="C:plasma membrane"/>
    <property type="evidence" value="ECO:0007669"/>
    <property type="project" value="UniProtKB-SubCell"/>
</dbReference>
<keyword evidence="5 9" id="KW-0812">Transmembrane</keyword>
<comment type="subcellular location">
    <subcellularLocation>
        <location evidence="1">Cell inner membrane</location>
        <topology evidence="1">Multi-pass membrane protein</topology>
    </subcellularLocation>
</comment>
<feature type="transmembrane region" description="Helical" evidence="9">
    <location>
        <begin position="232"/>
        <end position="254"/>
    </location>
</feature>
<keyword evidence="6 9" id="KW-1133">Transmembrane helix</keyword>
<dbReference type="Gene3D" id="1.10.3720.10">
    <property type="entry name" value="MetI-like"/>
    <property type="match status" value="1"/>
</dbReference>
<feature type="transmembrane region" description="Helical" evidence="9">
    <location>
        <begin position="144"/>
        <end position="167"/>
    </location>
</feature>
<evidence type="ECO:0000256" key="3">
    <source>
        <dbReference type="ARBA" id="ARBA00022475"/>
    </source>
</evidence>
<protein>
    <submittedName>
        <fullName evidence="11">Binding-protein-dependent transport systems inner membrane component</fullName>
    </submittedName>
</protein>
<feature type="transmembrane region" description="Helical" evidence="9">
    <location>
        <begin position="50"/>
        <end position="75"/>
    </location>
</feature>
<dbReference type="OrthoDB" id="11163at2157"/>
<name>M0ACY5_9EURY</name>
<dbReference type="RefSeq" id="WP_006824254.1">
    <property type="nucleotide sequence ID" value="NZ_AOIL01000009.1"/>
</dbReference>
<keyword evidence="3" id="KW-1003">Cell membrane</keyword>
<comment type="caution">
    <text evidence="11">The sequence shown here is derived from an EMBL/GenBank/DDBJ whole genome shotgun (WGS) entry which is preliminary data.</text>
</comment>
<keyword evidence="7 9" id="KW-0472">Membrane</keyword>
<feature type="transmembrane region" description="Helical" evidence="9">
    <location>
        <begin position="274"/>
        <end position="298"/>
    </location>
</feature>
<proteinExistence type="predicted"/>